<dbReference type="InterPro" id="IPR036236">
    <property type="entry name" value="Znf_C2H2_sf"/>
</dbReference>
<dbReference type="PANTHER" id="PTHR13100:SF10">
    <property type="entry name" value="CELL GROWTH-REGULATING NUCLEOLAR PROTEIN"/>
    <property type="match status" value="1"/>
</dbReference>
<keyword evidence="6" id="KW-0539">Nucleus</keyword>
<dbReference type="InterPro" id="IPR013087">
    <property type="entry name" value="Znf_C2H2_type"/>
</dbReference>
<accession>A0ABP1FHH8</accession>
<evidence type="ECO:0000313" key="10">
    <source>
        <dbReference type="EMBL" id="CAL5219393.1"/>
    </source>
</evidence>
<evidence type="ECO:0000256" key="6">
    <source>
        <dbReference type="ARBA" id="ARBA00023242"/>
    </source>
</evidence>
<evidence type="ECO:0000256" key="4">
    <source>
        <dbReference type="ARBA" id="ARBA00022771"/>
    </source>
</evidence>
<name>A0ABP1FHH8_9CHLO</name>
<evidence type="ECO:0000259" key="9">
    <source>
        <dbReference type="PROSITE" id="PS00028"/>
    </source>
</evidence>
<dbReference type="InterPro" id="IPR058719">
    <property type="entry name" value="WHD_LYAR"/>
</dbReference>
<evidence type="ECO:0000256" key="8">
    <source>
        <dbReference type="SAM" id="MobiDB-lite"/>
    </source>
</evidence>
<dbReference type="EMBL" id="CAXHTA020000002">
    <property type="protein sequence ID" value="CAL5219393.1"/>
    <property type="molecule type" value="Genomic_DNA"/>
</dbReference>
<dbReference type="Proteomes" id="UP001497392">
    <property type="component" value="Unassembled WGS sequence"/>
</dbReference>
<comment type="subcellular location">
    <subcellularLocation>
        <location evidence="1">Nucleus</location>
    </subcellularLocation>
</comment>
<dbReference type="PROSITE" id="PS51804">
    <property type="entry name" value="ZF_C2HC_LYAR"/>
    <property type="match status" value="2"/>
</dbReference>
<dbReference type="PROSITE" id="PS00028">
    <property type="entry name" value="ZINC_FINGER_C2H2_1"/>
    <property type="match status" value="1"/>
</dbReference>
<feature type="domain" description="C2H2-type" evidence="9">
    <location>
        <begin position="101"/>
        <end position="123"/>
    </location>
</feature>
<feature type="compositionally biased region" description="Low complexity" evidence="8">
    <location>
        <begin position="130"/>
        <end position="154"/>
    </location>
</feature>
<keyword evidence="11" id="KW-1185">Reference proteome</keyword>
<dbReference type="Gene3D" id="3.30.160.60">
    <property type="entry name" value="Classic Zinc Finger"/>
    <property type="match status" value="1"/>
</dbReference>
<protein>
    <submittedName>
        <fullName evidence="10">G1217 protein</fullName>
    </submittedName>
</protein>
<dbReference type="SUPFAM" id="SSF57667">
    <property type="entry name" value="beta-beta-alpha zinc fingers"/>
    <property type="match status" value="3"/>
</dbReference>
<keyword evidence="4 7" id="KW-0863">Zinc-finger</keyword>
<feature type="region of interest" description="Disordered" evidence="8">
    <location>
        <begin position="118"/>
        <end position="286"/>
    </location>
</feature>
<feature type="compositionally biased region" description="Polar residues" evidence="8">
    <location>
        <begin position="222"/>
        <end position="237"/>
    </location>
</feature>
<evidence type="ECO:0000256" key="7">
    <source>
        <dbReference type="PROSITE-ProRule" id="PRU01145"/>
    </source>
</evidence>
<dbReference type="Gene3D" id="3.30.1490.490">
    <property type="match status" value="1"/>
</dbReference>
<dbReference type="Pfam" id="PF25879">
    <property type="entry name" value="WHD_LYAR"/>
    <property type="match status" value="1"/>
</dbReference>
<keyword evidence="3" id="KW-0677">Repeat</keyword>
<evidence type="ECO:0000256" key="2">
    <source>
        <dbReference type="ARBA" id="ARBA00022723"/>
    </source>
</evidence>
<evidence type="ECO:0000256" key="5">
    <source>
        <dbReference type="ARBA" id="ARBA00022833"/>
    </source>
</evidence>
<dbReference type="Pfam" id="PF12874">
    <property type="entry name" value="zf-met"/>
    <property type="match status" value="1"/>
</dbReference>
<comment type="caution">
    <text evidence="10">The sequence shown here is derived from an EMBL/GenBank/DDBJ whole genome shotgun (WGS) entry which is preliminary data.</text>
</comment>
<evidence type="ECO:0000256" key="3">
    <source>
        <dbReference type="ARBA" id="ARBA00022737"/>
    </source>
</evidence>
<sequence>MVWFECTDCGESLKKPKVQNHTYNCSASAFNCIDCGRTFDRYTVKEHTTCVTEHDKYAKGATKPGGYAAGGFFGNGAAVKGPDASAPGGLEFLSTRPPWKCTICNVSCTSQETLMGHASGAKHKRRAKAATKQADAPSATAADTAVSAAQATAPEPAQISAQAGLADPDESITAEPKQSKAEKSTKKSKRKAEAATVGSGAPEAEPKAGKTKKKAKHDAQHESITNGHSAEAPQTASPAVADSTGPHANGDSSEPQRLKLKKQKKQQAAEAAVPEAEDTPIAAETPGKRGLSWAKLAKEILAGCEGHRMKLAKLQRKVVAAAGLPKQAVADHEEAIMQKLSSKSKSFALTDGEVLLKVA</sequence>
<evidence type="ECO:0000313" key="11">
    <source>
        <dbReference type="Proteomes" id="UP001497392"/>
    </source>
</evidence>
<keyword evidence="5" id="KW-0862">Zinc</keyword>
<dbReference type="InterPro" id="IPR014898">
    <property type="entry name" value="Znf_C2H2_LYAR"/>
</dbReference>
<dbReference type="InterPro" id="IPR039999">
    <property type="entry name" value="LYAR"/>
</dbReference>
<reference evidence="10 11" key="1">
    <citation type="submission" date="2024-06" db="EMBL/GenBank/DDBJ databases">
        <authorList>
            <person name="Kraege A."/>
            <person name="Thomma B."/>
        </authorList>
    </citation>
    <scope>NUCLEOTIDE SEQUENCE [LARGE SCALE GENOMIC DNA]</scope>
</reference>
<feature type="compositionally biased region" description="Basic residues" evidence="8">
    <location>
        <begin position="120"/>
        <end position="129"/>
    </location>
</feature>
<organism evidence="10 11">
    <name type="scientific">Coccomyxa viridis</name>
    <dbReference type="NCBI Taxonomy" id="1274662"/>
    <lineage>
        <taxon>Eukaryota</taxon>
        <taxon>Viridiplantae</taxon>
        <taxon>Chlorophyta</taxon>
        <taxon>core chlorophytes</taxon>
        <taxon>Trebouxiophyceae</taxon>
        <taxon>Trebouxiophyceae incertae sedis</taxon>
        <taxon>Coccomyxaceae</taxon>
        <taxon>Coccomyxa</taxon>
    </lineage>
</organism>
<dbReference type="PANTHER" id="PTHR13100">
    <property type="entry name" value="CELL GROWTH-REGULATING NUCLEOLAR PROTEIN LYAR"/>
    <property type="match status" value="1"/>
</dbReference>
<proteinExistence type="predicted"/>
<dbReference type="Pfam" id="PF08790">
    <property type="entry name" value="zf-LYAR"/>
    <property type="match status" value="1"/>
</dbReference>
<gene>
    <name evidence="10" type="primary">g1217</name>
    <name evidence="10" type="ORF">VP750_LOCUS1052</name>
</gene>
<keyword evidence="2" id="KW-0479">Metal-binding</keyword>
<evidence type="ECO:0000256" key="1">
    <source>
        <dbReference type="ARBA" id="ARBA00004123"/>
    </source>
</evidence>